<dbReference type="SUPFAM" id="SSF52540">
    <property type="entry name" value="P-loop containing nucleoside triphosphate hydrolases"/>
    <property type="match status" value="1"/>
</dbReference>
<dbReference type="SMART" id="SM00382">
    <property type="entry name" value="AAA"/>
    <property type="match status" value="1"/>
</dbReference>
<sequence length="195" mass="22347">MVEIKCDKCKKIYNNNTILSDFTYDFVDNVYFLKGRNGSGKSTLLRLLTGIEKPTSGKVKNNAKNILFLTNEGIGQNFLTIQENIELTFSIHQLKLDKDINYNISKLYDKAQLDTLYENASLGMTLKIGCTLLFKTHYWDLIVIDETFSNIDRESQKILLDQINILAQQGNICVIITSHNDIMEDYQGSYKIINL</sequence>
<dbReference type="InterPro" id="IPR003593">
    <property type="entry name" value="AAA+_ATPase"/>
</dbReference>
<dbReference type="RefSeq" id="WP_061855428.1">
    <property type="nucleotide sequence ID" value="NZ_LUGM01000002.1"/>
</dbReference>
<dbReference type="PANTHER" id="PTHR42939">
    <property type="entry name" value="ABC TRANSPORTER ATP-BINDING PROTEIN ALBC-RELATED"/>
    <property type="match status" value="1"/>
</dbReference>
<evidence type="ECO:0000256" key="1">
    <source>
        <dbReference type="ARBA" id="ARBA00022448"/>
    </source>
</evidence>
<dbReference type="PANTHER" id="PTHR42939:SF1">
    <property type="entry name" value="ABC TRANSPORTER ATP-BINDING PROTEIN ALBC-RELATED"/>
    <property type="match status" value="1"/>
</dbReference>
<proteinExistence type="predicted"/>
<protein>
    <recommendedName>
        <fullName evidence="4">AAA+ ATPase domain-containing protein</fullName>
    </recommendedName>
</protein>
<evidence type="ECO:0000313" key="6">
    <source>
        <dbReference type="Proteomes" id="UP000075418"/>
    </source>
</evidence>
<keyword evidence="1" id="KW-0813">Transport</keyword>
<keyword evidence="2" id="KW-0547">Nucleotide-binding</keyword>
<dbReference type="InterPro" id="IPR051782">
    <property type="entry name" value="ABC_Transporter_VariousFunc"/>
</dbReference>
<dbReference type="AlphaFoldDB" id="A0A151A7F8"/>
<dbReference type="Pfam" id="PF00005">
    <property type="entry name" value="ABC_tran"/>
    <property type="match status" value="1"/>
</dbReference>
<feature type="domain" description="AAA+ ATPase" evidence="4">
    <location>
        <begin position="27"/>
        <end position="194"/>
    </location>
</feature>
<comment type="caution">
    <text evidence="5">The sequence shown here is derived from an EMBL/GenBank/DDBJ whole genome shotgun (WGS) entry which is preliminary data.</text>
</comment>
<evidence type="ECO:0000259" key="4">
    <source>
        <dbReference type="SMART" id="SM00382"/>
    </source>
</evidence>
<gene>
    <name evidence="5" type="ORF">A0131_10975</name>
</gene>
<evidence type="ECO:0000256" key="2">
    <source>
        <dbReference type="ARBA" id="ARBA00022741"/>
    </source>
</evidence>
<dbReference type="InterPro" id="IPR027417">
    <property type="entry name" value="P-loop_NTPase"/>
</dbReference>
<keyword evidence="3" id="KW-0067">ATP-binding</keyword>
<dbReference type="Gene3D" id="3.40.50.300">
    <property type="entry name" value="P-loop containing nucleotide triphosphate hydrolases"/>
    <property type="match status" value="1"/>
</dbReference>
<evidence type="ECO:0000256" key="3">
    <source>
        <dbReference type="ARBA" id="ARBA00022840"/>
    </source>
</evidence>
<dbReference type="GO" id="GO:0005524">
    <property type="term" value="F:ATP binding"/>
    <property type="evidence" value="ECO:0007669"/>
    <property type="project" value="UniProtKB-KW"/>
</dbReference>
<reference evidence="5 6" key="1">
    <citation type="submission" date="2016-02" db="EMBL/GenBank/DDBJ databases">
        <title>Draft genome sequence of hydrocarbon degrading Staphylococcus saprophyticus Strain CNV2, isolated from crude-oil contaminated soil from Noonmati Oil Refinery, Guwahati, Assam, India.</title>
        <authorList>
            <person name="Mukherjee A."/>
            <person name="Chettri B."/>
            <person name="Langpoklakpam J."/>
            <person name="Singh A.K."/>
            <person name="Chattopadhyay D.J."/>
        </authorList>
    </citation>
    <scope>NUCLEOTIDE SEQUENCE [LARGE SCALE GENOMIC DNA]</scope>
    <source>
        <strain evidence="5 6">CNV2</strain>
    </source>
</reference>
<evidence type="ECO:0000313" key="5">
    <source>
        <dbReference type="EMBL" id="KYH15286.1"/>
    </source>
</evidence>
<organism evidence="5 6">
    <name type="scientific">Staphylococcus kloosii</name>
    <dbReference type="NCBI Taxonomy" id="29384"/>
    <lineage>
        <taxon>Bacteria</taxon>
        <taxon>Bacillati</taxon>
        <taxon>Bacillota</taxon>
        <taxon>Bacilli</taxon>
        <taxon>Bacillales</taxon>
        <taxon>Staphylococcaceae</taxon>
        <taxon>Staphylococcus</taxon>
    </lineage>
</organism>
<dbReference type="Proteomes" id="UP000075418">
    <property type="component" value="Unassembled WGS sequence"/>
</dbReference>
<dbReference type="InterPro" id="IPR003439">
    <property type="entry name" value="ABC_transporter-like_ATP-bd"/>
</dbReference>
<accession>A0A151A7F8</accession>
<name>A0A151A7F8_9STAP</name>
<dbReference type="EMBL" id="LUGM01000002">
    <property type="protein sequence ID" value="KYH15286.1"/>
    <property type="molecule type" value="Genomic_DNA"/>
</dbReference>
<dbReference type="GO" id="GO:0016887">
    <property type="term" value="F:ATP hydrolysis activity"/>
    <property type="evidence" value="ECO:0007669"/>
    <property type="project" value="InterPro"/>
</dbReference>